<gene>
    <name evidence="2" type="ORF">ATM17_15470</name>
</gene>
<evidence type="ECO:0000313" key="2">
    <source>
        <dbReference type="EMBL" id="AMU90421.1"/>
    </source>
</evidence>
<evidence type="ECO:0000313" key="3">
    <source>
        <dbReference type="Proteomes" id="UP000076088"/>
    </source>
</evidence>
<dbReference type="KEGG" id="smaz:LH19_14895"/>
<dbReference type="PANTHER" id="PTHR42815">
    <property type="entry name" value="FAD-BINDING, PUTATIVE (AFU_ORTHOLOGUE AFUA_6G07600)-RELATED"/>
    <property type="match status" value="1"/>
</dbReference>
<sequence>MSAIDSLAVLEGVIGKTPAPVNLKVIDHADANARRWLAASPLMFAGFGDGQGIAITLGGGDPGFASAADPAVLAIPLDLIDDPALAVPGAGFGSLFLIPGVGETLRINGRVVGTDGGILRVAIEECYGHCAKALIRSDFWSAEPLGEWPGDPGSFVNASRFMALATVDADGGADLSPKGDPAGSMARMGAGGLWFADRPGNRRADSFRNIVVQPRIAAALLIPGSTGVVSVRGQARLTADESARAAFAVRDKTPLLAARIDDVTMEMRASAALGRARLWPAAAAPGDIRPARMFADHVRLNKDKGLAARLAGAFVSVPGLMERGLAKDYKDNLY</sequence>
<reference evidence="2 3" key="2">
    <citation type="journal article" date="2016" name="Genome Announc.">
        <title>Complete Genome Sequence of Sphingopyxis macrogoltabida Strain 203N (NBRC 111659), a Polyethylene Glycol Degrader.</title>
        <authorList>
            <person name="Ohtsubo Y."/>
            <person name="Nonoyama S."/>
            <person name="Nagata Y."/>
            <person name="Numata M."/>
            <person name="Tsuchikane K."/>
            <person name="Hosoyama A."/>
            <person name="Yamazoe A."/>
            <person name="Tsuda M."/>
            <person name="Fujita N."/>
            <person name="Kawai F."/>
        </authorList>
    </citation>
    <scope>NUCLEOTIDE SEQUENCE [LARGE SCALE GENOMIC DNA]</scope>
    <source>
        <strain evidence="2 3">203N</strain>
    </source>
</reference>
<dbReference type="PANTHER" id="PTHR42815:SF2">
    <property type="entry name" value="FAD-BINDING, PUTATIVE (AFU_ORTHOLOGUE AFUA_6G07600)-RELATED"/>
    <property type="match status" value="1"/>
</dbReference>
<dbReference type="EMBL" id="CP013344">
    <property type="protein sequence ID" value="AMU90421.1"/>
    <property type="molecule type" value="Genomic_DNA"/>
</dbReference>
<keyword evidence="3" id="KW-1185">Reference proteome</keyword>
<dbReference type="Pfam" id="PF01243">
    <property type="entry name" value="PNPOx_N"/>
    <property type="match status" value="1"/>
</dbReference>
<dbReference type="InterPro" id="IPR012349">
    <property type="entry name" value="Split_barrel_FMN-bd"/>
</dbReference>
<feature type="domain" description="Pyridoxamine 5'-phosphate oxidase N-terminal" evidence="1">
    <location>
        <begin position="155"/>
        <end position="258"/>
    </location>
</feature>
<dbReference type="InterPro" id="IPR011576">
    <property type="entry name" value="Pyridox_Oxase_N"/>
</dbReference>
<name>A0AAC9AVU3_SPHMC</name>
<proteinExistence type="predicted"/>
<dbReference type="Gene3D" id="2.30.110.10">
    <property type="entry name" value="Electron Transport, Fmn-binding Protein, Chain A"/>
    <property type="match status" value="1"/>
</dbReference>
<dbReference type="AlphaFoldDB" id="A0AAC9AVU3"/>
<dbReference type="RefSeq" id="WP_054729266.1">
    <property type="nucleotide sequence ID" value="NZ_CP009429.1"/>
</dbReference>
<accession>A0AAC9AVU3</accession>
<reference evidence="3" key="1">
    <citation type="submission" date="2015-11" db="EMBL/GenBank/DDBJ databases">
        <title>Complete genome sequence of a polyethylene-glycol degrader Sphingopyxis macrogoltabida 203N (NBRC 111659).</title>
        <authorList>
            <person name="Yoshiyuki O."/>
            <person name="Shouta N."/>
            <person name="Nagata Y."/>
            <person name="Numata M."/>
            <person name="Tsuchikane K."/>
            <person name="Hosoyama A."/>
            <person name="Yamazoe A."/>
            <person name="Tsuda M."/>
            <person name="Fujita N."/>
            <person name="Kawai F."/>
        </authorList>
    </citation>
    <scope>NUCLEOTIDE SEQUENCE [LARGE SCALE GENOMIC DNA]</scope>
    <source>
        <strain evidence="3">203N</strain>
    </source>
</reference>
<evidence type="ECO:0000259" key="1">
    <source>
        <dbReference type="Pfam" id="PF01243"/>
    </source>
</evidence>
<dbReference type="SUPFAM" id="SSF50475">
    <property type="entry name" value="FMN-binding split barrel"/>
    <property type="match status" value="1"/>
</dbReference>
<organism evidence="2 3">
    <name type="scientific">Sphingopyxis macrogoltabida</name>
    <name type="common">Sphingomonas macrogoltabidus</name>
    <dbReference type="NCBI Taxonomy" id="33050"/>
    <lineage>
        <taxon>Bacteria</taxon>
        <taxon>Pseudomonadati</taxon>
        <taxon>Pseudomonadota</taxon>
        <taxon>Alphaproteobacteria</taxon>
        <taxon>Sphingomonadales</taxon>
        <taxon>Sphingomonadaceae</taxon>
        <taxon>Sphingopyxis</taxon>
    </lineage>
</organism>
<dbReference type="Proteomes" id="UP000076088">
    <property type="component" value="Chromosome"/>
</dbReference>
<protein>
    <submittedName>
        <fullName evidence="2">Pyridoxamine 5-phosphate oxidase</fullName>
    </submittedName>
</protein>